<accession>V4ARG6</accession>
<evidence type="ECO:0000313" key="4">
    <source>
        <dbReference type="Proteomes" id="UP000030746"/>
    </source>
</evidence>
<dbReference type="EMBL" id="KB201305">
    <property type="protein sequence ID" value="ESO97405.1"/>
    <property type="molecule type" value="Genomic_DNA"/>
</dbReference>
<dbReference type="CTD" id="20238053"/>
<feature type="signal peptide" evidence="1">
    <location>
        <begin position="1"/>
        <end position="21"/>
    </location>
</feature>
<dbReference type="OrthoDB" id="6075074at2759"/>
<dbReference type="Gene3D" id="1.20.90.10">
    <property type="entry name" value="Phospholipase A2 domain"/>
    <property type="match status" value="1"/>
</dbReference>
<proteinExistence type="predicted"/>
<organism evidence="3 4">
    <name type="scientific">Lottia gigantea</name>
    <name type="common">Giant owl limpet</name>
    <dbReference type="NCBI Taxonomy" id="225164"/>
    <lineage>
        <taxon>Eukaryota</taxon>
        <taxon>Metazoa</taxon>
        <taxon>Spiralia</taxon>
        <taxon>Lophotrochozoa</taxon>
        <taxon>Mollusca</taxon>
        <taxon>Gastropoda</taxon>
        <taxon>Patellogastropoda</taxon>
        <taxon>Lottioidea</taxon>
        <taxon>Lottiidae</taxon>
        <taxon>Lottia</taxon>
    </lineage>
</organism>
<dbReference type="Pfam" id="PF05826">
    <property type="entry name" value="Phospholip_A2_2"/>
    <property type="match status" value="1"/>
</dbReference>
<reference evidence="3 4" key="1">
    <citation type="journal article" date="2013" name="Nature">
        <title>Insights into bilaterian evolution from three spiralian genomes.</title>
        <authorList>
            <person name="Simakov O."/>
            <person name="Marletaz F."/>
            <person name="Cho S.J."/>
            <person name="Edsinger-Gonzales E."/>
            <person name="Havlak P."/>
            <person name="Hellsten U."/>
            <person name="Kuo D.H."/>
            <person name="Larsson T."/>
            <person name="Lv J."/>
            <person name="Arendt D."/>
            <person name="Savage R."/>
            <person name="Osoegawa K."/>
            <person name="de Jong P."/>
            <person name="Grimwood J."/>
            <person name="Chapman J.A."/>
            <person name="Shapiro H."/>
            <person name="Aerts A."/>
            <person name="Otillar R.P."/>
            <person name="Terry A.Y."/>
            <person name="Boore J.L."/>
            <person name="Grigoriev I.V."/>
            <person name="Lindberg D.R."/>
            <person name="Seaver E.C."/>
            <person name="Weisblat D.A."/>
            <person name="Putnam N.H."/>
            <person name="Rokhsar D.S."/>
        </authorList>
    </citation>
    <scope>NUCLEOTIDE SEQUENCE [LARGE SCALE GENOMIC DNA]</scope>
</reference>
<dbReference type="KEGG" id="lgi:LOTGIDRAFT_159436"/>
<evidence type="ECO:0000313" key="3">
    <source>
        <dbReference type="EMBL" id="ESO97405.1"/>
    </source>
</evidence>
<dbReference type="GeneID" id="20238053"/>
<dbReference type="HOGENOM" id="CLU_1251905_0_0_1"/>
<evidence type="ECO:0000259" key="2">
    <source>
        <dbReference type="Pfam" id="PF05826"/>
    </source>
</evidence>
<gene>
    <name evidence="3" type="ORF">LOTGIDRAFT_159436</name>
</gene>
<dbReference type="RefSeq" id="XP_009051997.1">
    <property type="nucleotide sequence ID" value="XM_009053749.1"/>
</dbReference>
<keyword evidence="1" id="KW-0732">Signal</keyword>
<dbReference type="GO" id="GO:0050482">
    <property type="term" value="P:arachidonate secretion"/>
    <property type="evidence" value="ECO:0007669"/>
    <property type="project" value="InterPro"/>
</dbReference>
<dbReference type="AlphaFoldDB" id="V4ARG6"/>
<feature type="domain" description="Phospholipase A2-like central" evidence="2">
    <location>
        <begin position="125"/>
        <end position="186"/>
    </location>
</feature>
<dbReference type="InterPro" id="IPR016090">
    <property type="entry name" value="PLA2-like_dom"/>
</dbReference>
<sequence length="221" mass="25614">MCSEFLYHAMCIFLLITMTQCKLDDNVILTYTNKEYINKVYSDGSTVVFGTFTKDNHLLDCDIRAVNGTVSANIFKEALTNKDTEADIQPMDIKRMARQCKRFIRKMSVLTFLFVRSVTVQDVEKHTITSAMQIKYKLFNHTPWSLYSCDCWKKFNNCIHQLPPSQIISDLETAFFNNIKSQCFTTDSKQTCDKWSEWFTACDHSTTETVASFNFVTDLLK</sequence>
<name>V4ARG6_LOTGI</name>
<dbReference type="OMA" id="KRECETW"/>
<dbReference type="STRING" id="225164.V4ARG6"/>
<dbReference type="SUPFAM" id="SSF48619">
    <property type="entry name" value="Phospholipase A2, PLA2"/>
    <property type="match status" value="1"/>
</dbReference>
<dbReference type="Proteomes" id="UP000030746">
    <property type="component" value="Unassembled WGS sequence"/>
</dbReference>
<keyword evidence="4" id="KW-1185">Reference proteome</keyword>
<protein>
    <recommendedName>
        <fullName evidence="2">Phospholipase A2-like central domain-containing protein</fullName>
    </recommendedName>
</protein>
<feature type="chain" id="PRO_5004717085" description="Phospholipase A2-like central domain-containing protein" evidence="1">
    <location>
        <begin position="22"/>
        <end position="221"/>
    </location>
</feature>
<dbReference type="GO" id="GO:0004623">
    <property type="term" value="F:phospholipase A2 activity"/>
    <property type="evidence" value="ECO:0007669"/>
    <property type="project" value="InterPro"/>
</dbReference>
<dbReference type="GO" id="GO:0006644">
    <property type="term" value="P:phospholipid metabolic process"/>
    <property type="evidence" value="ECO:0007669"/>
    <property type="project" value="InterPro"/>
</dbReference>
<dbReference type="InterPro" id="IPR036444">
    <property type="entry name" value="PLipase_A2_dom_sf"/>
</dbReference>
<evidence type="ECO:0000256" key="1">
    <source>
        <dbReference type="SAM" id="SignalP"/>
    </source>
</evidence>